<accession>A0A1Y5TS39</accession>
<keyword evidence="2" id="KW-0812">Transmembrane</keyword>
<dbReference type="InterPro" id="IPR009937">
    <property type="entry name" value="Phage_holin_3_6"/>
</dbReference>
<proteinExistence type="predicted"/>
<name>A0A1Y5TS39_9RHOB</name>
<organism evidence="3 4">
    <name type="scientific">Palleronia marisminoris</name>
    <dbReference type="NCBI Taxonomy" id="315423"/>
    <lineage>
        <taxon>Bacteria</taxon>
        <taxon>Pseudomonadati</taxon>
        <taxon>Pseudomonadota</taxon>
        <taxon>Alphaproteobacteria</taxon>
        <taxon>Rhodobacterales</taxon>
        <taxon>Roseobacteraceae</taxon>
        <taxon>Palleronia</taxon>
    </lineage>
</organism>
<dbReference type="OrthoDB" id="7865288at2"/>
<feature type="compositionally biased region" description="Basic and acidic residues" evidence="1">
    <location>
        <begin position="124"/>
        <end position="138"/>
    </location>
</feature>
<dbReference type="Pfam" id="PF07332">
    <property type="entry name" value="Phage_holin_3_6"/>
    <property type="match status" value="1"/>
</dbReference>
<feature type="transmembrane region" description="Helical" evidence="2">
    <location>
        <begin position="48"/>
        <end position="74"/>
    </location>
</feature>
<evidence type="ECO:0000256" key="1">
    <source>
        <dbReference type="SAM" id="MobiDB-lite"/>
    </source>
</evidence>
<dbReference type="AlphaFoldDB" id="A0A1Y5TS39"/>
<dbReference type="STRING" id="315423.SAMN04488020_1195"/>
<evidence type="ECO:0000256" key="2">
    <source>
        <dbReference type="SAM" id="Phobius"/>
    </source>
</evidence>
<keyword evidence="2" id="KW-1133">Transmembrane helix</keyword>
<dbReference type="EMBL" id="FWFV01000018">
    <property type="protein sequence ID" value="SLN70782.1"/>
    <property type="molecule type" value="Genomic_DNA"/>
</dbReference>
<dbReference type="Proteomes" id="UP000193870">
    <property type="component" value="Unassembled WGS sequence"/>
</dbReference>
<evidence type="ECO:0008006" key="5">
    <source>
        <dbReference type="Google" id="ProtNLM"/>
    </source>
</evidence>
<feature type="transmembrane region" description="Helical" evidence="2">
    <location>
        <begin position="80"/>
        <end position="104"/>
    </location>
</feature>
<evidence type="ECO:0000313" key="4">
    <source>
        <dbReference type="Proteomes" id="UP000193870"/>
    </source>
</evidence>
<keyword evidence="4" id="KW-1185">Reference proteome</keyword>
<sequence>MAGESKRRRLTGTSTYGLLNDIFSQIVGLFRGELDLARTEVQENLKKAVVAIGMVGASIVIFLVALNVLAASLVDGVAELGIGAGWAALIVGVGFLIIGIILALTGKSSLQSASLSPTRTTKNVKRDVRTTKEATHGR</sequence>
<gene>
    <name evidence="3" type="ORF">PAM7066_03595</name>
</gene>
<evidence type="ECO:0000313" key="3">
    <source>
        <dbReference type="EMBL" id="SLN70782.1"/>
    </source>
</evidence>
<feature type="region of interest" description="Disordered" evidence="1">
    <location>
        <begin position="113"/>
        <end position="138"/>
    </location>
</feature>
<keyword evidence="2" id="KW-0472">Membrane</keyword>
<reference evidence="3 4" key="1">
    <citation type="submission" date="2017-03" db="EMBL/GenBank/DDBJ databases">
        <authorList>
            <person name="Afonso C.L."/>
            <person name="Miller P.J."/>
            <person name="Scott M.A."/>
            <person name="Spackman E."/>
            <person name="Goraichik I."/>
            <person name="Dimitrov K.M."/>
            <person name="Suarez D.L."/>
            <person name="Swayne D.E."/>
        </authorList>
    </citation>
    <scope>NUCLEOTIDE SEQUENCE [LARGE SCALE GENOMIC DNA]</scope>
    <source>
        <strain evidence="3 4">CECT 7066</strain>
    </source>
</reference>
<protein>
    <recommendedName>
        <fullName evidence="5">Holin-X, holin superfamily III</fullName>
    </recommendedName>
</protein>